<feature type="domain" description="DUF4283" evidence="1">
    <location>
        <begin position="34"/>
        <end position="110"/>
    </location>
</feature>
<dbReference type="PANTHER" id="PTHR31286">
    <property type="entry name" value="GLYCINE-RICH CELL WALL STRUCTURAL PROTEIN 1.8-LIKE"/>
    <property type="match status" value="1"/>
</dbReference>
<dbReference type="InterPro" id="IPR025558">
    <property type="entry name" value="DUF4283"/>
</dbReference>
<dbReference type="Pfam" id="PF14392">
    <property type="entry name" value="zf-CCHC_4"/>
    <property type="match status" value="1"/>
</dbReference>
<evidence type="ECO:0000313" key="4">
    <source>
        <dbReference type="Proteomes" id="UP000596660"/>
    </source>
</evidence>
<evidence type="ECO:0000313" key="3">
    <source>
        <dbReference type="EnsemblPlants" id="AUR62040080-RA:cds"/>
    </source>
</evidence>
<evidence type="ECO:0000259" key="1">
    <source>
        <dbReference type="Pfam" id="PF14111"/>
    </source>
</evidence>
<dbReference type="InterPro" id="IPR025836">
    <property type="entry name" value="Zn_knuckle_CX2CX4HX4C"/>
</dbReference>
<organism evidence="3 4">
    <name type="scientific">Chenopodium quinoa</name>
    <name type="common">Quinoa</name>
    <dbReference type="NCBI Taxonomy" id="63459"/>
    <lineage>
        <taxon>Eukaryota</taxon>
        <taxon>Viridiplantae</taxon>
        <taxon>Streptophyta</taxon>
        <taxon>Embryophyta</taxon>
        <taxon>Tracheophyta</taxon>
        <taxon>Spermatophyta</taxon>
        <taxon>Magnoliopsida</taxon>
        <taxon>eudicotyledons</taxon>
        <taxon>Gunneridae</taxon>
        <taxon>Pentapetalae</taxon>
        <taxon>Caryophyllales</taxon>
        <taxon>Chenopodiaceae</taxon>
        <taxon>Chenopodioideae</taxon>
        <taxon>Atripliceae</taxon>
        <taxon>Chenopodium</taxon>
    </lineage>
</organism>
<reference evidence="3" key="1">
    <citation type="journal article" date="2017" name="Nature">
        <title>The genome of Chenopodium quinoa.</title>
        <authorList>
            <person name="Jarvis D.E."/>
            <person name="Ho Y.S."/>
            <person name="Lightfoot D.J."/>
            <person name="Schmoeckel S.M."/>
            <person name="Li B."/>
            <person name="Borm T.J.A."/>
            <person name="Ohyanagi H."/>
            <person name="Mineta K."/>
            <person name="Michell C.T."/>
            <person name="Saber N."/>
            <person name="Kharbatia N.M."/>
            <person name="Rupper R.R."/>
            <person name="Sharp A.R."/>
            <person name="Dally N."/>
            <person name="Boughton B.A."/>
            <person name="Woo Y.H."/>
            <person name="Gao G."/>
            <person name="Schijlen E.G.W.M."/>
            <person name="Guo X."/>
            <person name="Momin A.A."/>
            <person name="Negrao S."/>
            <person name="Al-Babili S."/>
            <person name="Gehring C."/>
            <person name="Roessner U."/>
            <person name="Jung C."/>
            <person name="Murphy K."/>
            <person name="Arold S.T."/>
            <person name="Gojobori T."/>
            <person name="van der Linden C.G."/>
            <person name="van Loo E.N."/>
            <person name="Jellen E.N."/>
            <person name="Maughan P.J."/>
            <person name="Tester M."/>
        </authorList>
    </citation>
    <scope>NUCLEOTIDE SEQUENCE [LARGE SCALE GENOMIC DNA]</scope>
    <source>
        <strain evidence="3">cv. PI 614886</strain>
    </source>
</reference>
<dbReference type="Proteomes" id="UP000596660">
    <property type="component" value="Unplaced"/>
</dbReference>
<dbReference type="EnsemblPlants" id="AUR62040080-RA">
    <property type="protein sequence ID" value="AUR62040080-RA:cds"/>
    <property type="gene ID" value="AUR62040080"/>
</dbReference>
<accession>A0A803N409</accession>
<evidence type="ECO:0008006" key="5">
    <source>
        <dbReference type="Google" id="ProtNLM"/>
    </source>
</evidence>
<dbReference type="OMA" id="NEECENV"/>
<reference evidence="3" key="2">
    <citation type="submission" date="2021-03" db="UniProtKB">
        <authorList>
            <consortium name="EnsemblPlants"/>
        </authorList>
    </citation>
    <scope>IDENTIFICATION</scope>
</reference>
<dbReference type="InterPro" id="IPR040256">
    <property type="entry name" value="At4g02000-like"/>
</dbReference>
<dbReference type="PANTHER" id="PTHR31286:SF62">
    <property type="entry name" value="ZINC FINGER, CCHC-TYPE-LIKE PROTEIN"/>
    <property type="match status" value="1"/>
</dbReference>
<keyword evidence="4" id="KW-1185">Reference proteome</keyword>
<sequence>MEDDIIKEWEKLSLTEEESKVVGELGEGDDLAKQEQIQLALVGKLCTLKPFNVEAMKKTLTTVWKVTDNIIIRMMDTNLFIFQFLNQEDKQWVIDGMPWFFDGKLMLLGEINGDEQPSDVDISRTPMWVRLFDVPFNKRTPGVMREVGDVLGGFIDFDEYDPLVWGEFVRIKVFVDIKKPLHRGLFMAVGGSKPKWIDIKYEQLDDFCFYCGCLDHTDKMCARKEEDDEKCSEIVYQYGPWLRASPMKTSQAALGAREKEKKLLAKISSCKGSRSISYNDAQSIKLGPIGAARKLQFTSPPSPLVKSHPKEREASLMLVYDELANKMVLRPKNIMGDDSGGSRVVVGIGEVQEMESNEGNDTNFNEECENVGDGAVGSINEVGGLGVGVKETLTNPCSKNSGGGKWERKVRNLGADIILTDSDGLMHHGSGATKRTNLSSNMEADGDLETVSIKKQKLGDVVSGDGKNQVEGYGAIQPLEEK</sequence>
<proteinExistence type="predicted"/>
<dbReference type="Pfam" id="PF14111">
    <property type="entry name" value="DUF4283"/>
    <property type="match status" value="1"/>
</dbReference>
<feature type="domain" description="Zinc knuckle CX2CX4HX4C" evidence="2">
    <location>
        <begin position="175"/>
        <end position="222"/>
    </location>
</feature>
<evidence type="ECO:0000259" key="2">
    <source>
        <dbReference type="Pfam" id="PF14392"/>
    </source>
</evidence>
<dbReference type="Gramene" id="AUR62040080-RA">
    <property type="protein sequence ID" value="AUR62040080-RA:cds"/>
    <property type="gene ID" value="AUR62040080"/>
</dbReference>
<dbReference type="AlphaFoldDB" id="A0A803N409"/>
<name>A0A803N409_CHEQI</name>
<protein>
    <recommendedName>
        <fullName evidence="5">DUF4283 domain-containing protein</fullName>
    </recommendedName>
</protein>